<evidence type="ECO:0000256" key="6">
    <source>
        <dbReference type="ARBA" id="ARBA00022741"/>
    </source>
</evidence>
<dbReference type="PRINTS" id="PR01045">
    <property type="entry name" value="TRNASYNTHGB"/>
</dbReference>
<evidence type="ECO:0000256" key="5">
    <source>
        <dbReference type="ARBA" id="ARBA00022598"/>
    </source>
</evidence>
<dbReference type="Pfam" id="PF05746">
    <property type="entry name" value="DALR_1"/>
    <property type="match status" value="1"/>
</dbReference>
<comment type="subunit">
    <text evidence="3 11">Tetramer of two alpha and two beta subunits.</text>
</comment>
<evidence type="ECO:0000256" key="11">
    <source>
        <dbReference type="HAMAP-Rule" id="MF_00255"/>
    </source>
</evidence>
<keyword evidence="7 11" id="KW-0067">ATP-binding</keyword>
<evidence type="ECO:0000256" key="1">
    <source>
        <dbReference type="ARBA" id="ARBA00004496"/>
    </source>
</evidence>
<dbReference type="RefSeq" id="WP_167636044.1">
    <property type="nucleotide sequence ID" value="NZ_JAATOP010000001.1"/>
</dbReference>
<organism evidence="13 14">
    <name type="scientific">Marivivens donghaensis</name>
    <dbReference type="NCBI Taxonomy" id="1699413"/>
    <lineage>
        <taxon>Bacteria</taxon>
        <taxon>Pseudomonadati</taxon>
        <taxon>Pseudomonadota</taxon>
        <taxon>Alphaproteobacteria</taxon>
        <taxon>Rhodobacterales</taxon>
        <taxon>Paracoccaceae</taxon>
        <taxon>Marivivens group</taxon>
        <taxon>Marivivens</taxon>
    </lineage>
</organism>
<dbReference type="NCBIfam" id="TIGR00211">
    <property type="entry name" value="glyS"/>
    <property type="match status" value="1"/>
</dbReference>
<keyword evidence="5 11" id="KW-0436">Ligase</keyword>
<protein>
    <recommendedName>
        <fullName evidence="11">Glycine--tRNA ligase beta subunit</fullName>
        <ecNumber evidence="11">6.1.1.14</ecNumber>
    </recommendedName>
    <alternativeName>
        <fullName evidence="11">Glycyl-tRNA synthetase beta subunit</fullName>
        <shortName evidence="11">GlyRS</shortName>
    </alternativeName>
</protein>
<keyword evidence="14" id="KW-1185">Reference proteome</keyword>
<accession>A0ABX0VUB5</accession>
<dbReference type="PANTHER" id="PTHR30075">
    <property type="entry name" value="GLYCYL-TRNA SYNTHETASE"/>
    <property type="match status" value="1"/>
</dbReference>
<dbReference type="PROSITE" id="PS50861">
    <property type="entry name" value="AA_TRNA_LIGASE_II_GLYAB"/>
    <property type="match status" value="1"/>
</dbReference>
<proteinExistence type="inferred from homology"/>
<evidence type="ECO:0000256" key="7">
    <source>
        <dbReference type="ARBA" id="ARBA00022840"/>
    </source>
</evidence>
<keyword evidence="9 11" id="KW-0030">Aminoacyl-tRNA synthetase</keyword>
<evidence type="ECO:0000256" key="10">
    <source>
        <dbReference type="ARBA" id="ARBA00047937"/>
    </source>
</evidence>
<evidence type="ECO:0000313" key="14">
    <source>
        <dbReference type="Proteomes" id="UP000709466"/>
    </source>
</evidence>
<evidence type="ECO:0000313" key="13">
    <source>
        <dbReference type="EMBL" id="NIY71163.1"/>
    </source>
</evidence>
<evidence type="ECO:0000256" key="8">
    <source>
        <dbReference type="ARBA" id="ARBA00022917"/>
    </source>
</evidence>
<keyword evidence="8 11" id="KW-0648">Protein biosynthesis</keyword>
<dbReference type="EMBL" id="JAATOP010000001">
    <property type="protein sequence ID" value="NIY71163.1"/>
    <property type="molecule type" value="Genomic_DNA"/>
</dbReference>
<comment type="subcellular location">
    <subcellularLocation>
        <location evidence="1 11">Cytoplasm</location>
    </subcellularLocation>
</comment>
<evidence type="ECO:0000256" key="3">
    <source>
        <dbReference type="ARBA" id="ARBA00011209"/>
    </source>
</evidence>
<dbReference type="SUPFAM" id="SSF109604">
    <property type="entry name" value="HD-domain/PDEase-like"/>
    <property type="match status" value="1"/>
</dbReference>
<evidence type="ECO:0000256" key="4">
    <source>
        <dbReference type="ARBA" id="ARBA00022490"/>
    </source>
</evidence>
<sequence>MPNLLIELFSEEIPARMQAKAADDLKKLITDGLVDAGLTYAHAAAFWTPRRLTLSIEDLTGESKAVKEERKGPSTSAPEKAIEGFLRSTGLTMDQLEVRDDKKGQVYFAVFEKPGRLAGEIIAEVLDKTIRNFPWPKSMRWGAGPMRWVRPLHSIICLLSDADGNEVVPFEIEGIKSGNTTKGHRFMAPDVITVSDFEDYEAKLKRAKVVLRADERAETIEHEASNMAFAAGMEIVEDKGLLAEVGNLVEFPVPLMGPIADEFLGLPPEVLQTSMKEHQKFFSVRNPKTGRIEKFVTVANIETADHGATILAGNLKVLSARLSDAKFFYENDLRVAKAGMGDWLDGLANVTFHNKLGSQKDRIERIAALARTLAPSVDADAEKAGEAALIAKADLRSDMVGEFPELQGLMGRYYALAAGRTDDVADACRDHYSPLGPSDVVPTAPVSVAVALADKIDTLTGFWAIDEKPTGSKDPFALRRAALGVIRLVLENNLTLKLKDVFASANEGADADELLSFFHDRLKVFLRDQGIRHDVIDAVLAMPGNDDLTLLVKRARALQDFLSTDDGGNLIQGYKRASNILAQAEEKDGVEYSFGADPKFAEADAERDLFTALDKADAEIKPAMENEDFAAAMSAMAGLRAPIDAFFEAVQINSDNQIVRRNRLNLLSRIRTSCLSVADLSRIEG</sequence>
<dbReference type="SMART" id="SM00836">
    <property type="entry name" value="DALR_1"/>
    <property type="match status" value="1"/>
</dbReference>
<dbReference type="InterPro" id="IPR015944">
    <property type="entry name" value="Gly-tRNA-synth_bsu"/>
</dbReference>
<dbReference type="Pfam" id="PF02092">
    <property type="entry name" value="tRNA_synt_2f"/>
    <property type="match status" value="1"/>
</dbReference>
<comment type="similarity">
    <text evidence="2 11">Belongs to the class-II aminoacyl-tRNA synthetase family.</text>
</comment>
<feature type="domain" description="DALR anticodon binding" evidence="12">
    <location>
        <begin position="571"/>
        <end position="683"/>
    </location>
</feature>
<dbReference type="EC" id="6.1.1.14" evidence="11"/>
<dbReference type="Proteomes" id="UP000709466">
    <property type="component" value="Unassembled WGS sequence"/>
</dbReference>
<evidence type="ECO:0000256" key="2">
    <source>
        <dbReference type="ARBA" id="ARBA00008226"/>
    </source>
</evidence>
<keyword evidence="6 11" id="KW-0547">Nucleotide-binding</keyword>
<comment type="catalytic activity">
    <reaction evidence="10 11">
        <text>tRNA(Gly) + glycine + ATP = glycyl-tRNA(Gly) + AMP + diphosphate</text>
        <dbReference type="Rhea" id="RHEA:16013"/>
        <dbReference type="Rhea" id="RHEA-COMP:9664"/>
        <dbReference type="Rhea" id="RHEA-COMP:9683"/>
        <dbReference type="ChEBI" id="CHEBI:30616"/>
        <dbReference type="ChEBI" id="CHEBI:33019"/>
        <dbReference type="ChEBI" id="CHEBI:57305"/>
        <dbReference type="ChEBI" id="CHEBI:78442"/>
        <dbReference type="ChEBI" id="CHEBI:78522"/>
        <dbReference type="ChEBI" id="CHEBI:456215"/>
        <dbReference type="EC" id="6.1.1.14"/>
    </reaction>
</comment>
<dbReference type="InterPro" id="IPR008909">
    <property type="entry name" value="DALR_anticod-bd"/>
</dbReference>
<dbReference type="InterPro" id="IPR006194">
    <property type="entry name" value="Gly-tRNA-synth_heterodimer"/>
</dbReference>
<keyword evidence="4 11" id="KW-0963">Cytoplasm</keyword>
<evidence type="ECO:0000256" key="9">
    <source>
        <dbReference type="ARBA" id="ARBA00023146"/>
    </source>
</evidence>
<comment type="caution">
    <text evidence="13">The sequence shown here is derived from an EMBL/GenBank/DDBJ whole genome shotgun (WGS) entry which is preliminary data.</text>
</comment>
<dbReference type="HAMAP" id="MF_00255">
    <property type="entry name" value="Gly_tRNA_synth_beta"/>
    <property type="match status" value="1"/>
</dbReference>
<gene>
    <name evidence="11" type="primary">glyS</name>
    <name evidence="13" type="ORF">HCZ30_01805</name>
</gene>
<name>A0ABX0VUB5_9RHOB</name>
<reference evidence="13 14" key="1">
    <citation type="submission" date="2020-03" db="EMBL/GenBank/DDBJ databases">
        <title>Bacterial isolates of synthetic phycosphere.</title>
        <authorList>
            <person name="Fu H."/>
            <person name="Moran M.A."/>
        </authorList>
    </citation>
    <scope>NUCLEOTIDE SEQUENCE [LARGE SCALE GENOMIC DNA]</scope>
    <source>
        <strain evidence="13 14">HF1</strain>
    </source>
</reference>
<dbReference type="PANTHER" id="PTHR30075:SF2">
    <property type="entry name" value="GLYCINE--TRNA LIGASE, CHLOROPLASTIC_MITOCHONDRIAL 2"/>
    <property type="match status" value="1"/>
</dbReference>
<evidence type="ECO:0000259" key="12">
    <source>
        <dbReference type="SMART" id="SM00836"/>
    </source>
</evidence>
<dbReference type="GO" id="GO:0004820">
    <property type="term" value="F:glycine-tRNA ligase activity"/>
    <property type="evidence" value="ECO:0007669"/>
    <property type="project" value="UniProtKB-EC"/>
</dbReference>